<dbReference type="EMBL" id="QTSX02007254">
    <property type="protein sequence ID" value="KAJ9049274.1"/>
    <property type="molecule type" value="Genomic_DNA"/>
</dbReference>
<reference evidence="1" key="1">
    <citation type="submission" date="2022-04" db="EMBL/GenBank/DDBJ databases">
        <title>Genome of the entomopathogenic fungus Entomophthora muscae.</title>
        <authorList>
            <person name="Elya C."/>
            <person name="Lovett B.R."/>
            <person name="Lee E."/>
            <person name="Macias A.M."/>
            <person name="Hajek A.E."/>
            <person name="De Bivort B.L."/>
            <person name="Kasson M.T."/>
            <person name="De Fine Licht H.H."/>
            <person name="Stajich J.E."/>
        </authorList>
    </citation>
    <scope>NUCLEOTIDE SEQUENCE</scope>
    <source>
        <strain evidence="1">Berkeley</strain>
    </source>
</reference>
<organism evidence="1 2">
    <name type="scientific">Entomophthora muscae</name>
    <dbReference type="NCBI Taxonomy" id="34485"/>
    <lineage>
        <taxon>Eukaryota</taxon>
        <taxon>Fungi</taxon>
        <taxon>Fungi incertae sedis</taxon>
        <taxon>Zoopagomycota</taxon>
        <taxon>Entomophthoromycotina</taxon>
        <taxon>Entomophthoromycetes</taxon>
        <taxon>Entomophthorales</taxon>
        <taxon>Entomophthoraceae</taxon>
        <taxon>Entomophthora</taxon>
    </lineage>
</organism>
<accession>A0ACC2RGY3</accession>
<evidence type="ECO:0000313" key="1">
    <source>
        <dbReference type="EMBL" id="KAJ9049274.1"/>
    </source>
</evidence>
<protein>
    <submittedName>
        <fullName evidence="1">Uncharacterized protein</fullName>
    </submittedName>
</protein>
<dbReference type="Proteomes" id="UP001165960">
    <property type="component" value="Unassembled WGS sequence"/>
</dbReference>
<comment type="caution">
    <text evidence="1">The sequence shown here is derived from an EMBL/GenBank/DDBJ whole genome shotgun (WGS) entry which is preliminary data.</text>
</comment>
<evidence type="ECO:0000313" key="2">
    <source>
        <dbReference type="Proteomes" id="UP001165960"/>
    </source>
</evidence>
<keyword evidence="2" id="KW-1185">Reference proteome</keyword>
<gene>
    <name evidence="1" type="ORF">DSO57_1026423</name>
</gene>
<sequence>MLPDPEAAGWFRKAGFTPEKATEWYNMGATAEEATVFVDGGWSPITVIIWLHRNCLNPDTAVTWKSKNFMATEAIQWASILVHIGLATTLKEMKIHATDVNDFLCEGYTLDKAV</sequence>
<proteinExistence type="predicted"/>
<name>A0ACC2RGY3_9FUNG</name>